<dbReference type="Proteomes" id="UP000326279">
    <property type="component" value="Segment"/>
</dbReference>
<feature type="region of interest" description="Disordered" evidence="1">
    <location>
        <begin position="140"/>
        <end position="160"/>
    </location>
</feature>
<name>A0A5J6TF02_9CAUD</name>
<dbReference type="GeneID" id="80019539"/>
<evidence type="ECO:0000256" key="1">
    <source>
        <dbReference type="SAM" id="MobiDB-lite"/>
    </source>
</evidence>
<keyword evidence="3" id="KW-1185">Reference proteome</keyword>
<feature type="region of interest" description="Disordered" evidence="1">
    <location>
        <begin position="1"/>
        <end position="53"/>
    </location>
</feature>
<organism evidence="2 3">
    <name type="scientific">Mycobacterium phage MalagasyRose</name>
    <dbReference type="NCBI Taxonomy" id="2599870"/>
    <lineage>
        <taxon>Viruses</taxon>
        <taxon>Duplodnaviria</taxon>
        <taxon>Heunggongvirae</taxon>
        <taxon>Uroviricota</taxon>
        <taxon>Caudoviricetes</taxon>
        <taxon>Malagasyrosevirus</taxon>
        <taxon>Malagasyrosevirus malagasyrose</taxon>
    </lineage>
</organism>
<feature type="compositionally biased region" description="Low complexity" evidence="1">
    <location>
        <begin position="140"/>
        <end position="156"/>
    </location>
</feature>
<accession>A0A5J6TF02</accession>
<evidence type="ECO:0000313" key="3">
    <source>
        <dbReference type="Proteomes" id="UP000326279"/>
    </source>
</evidence>
<reference evidence="2 3" key="1">
    <citation type="submission" date="2019-07" db="EMBL/GenBank/DDBJ databases">
        <authorList>
            <person name="Garlena R.A."/>
            <person name="Russell D.A."/>
            <person name="Pope W.H."/>
            <person name="Jacobs-Sera D."/>
            <person name="Hatfull G.F."/>
        </authorList>
    </citation>
    <scope>NUCLEOTIDE SEQUENCE [LARGE SCALE GENOMIC DNA]</scope>
</reference>
<protein>
    <submittedName>
        <fullName evidence="2">Uncharacterized protein</fullName>
    </submittedName>
</protein>
<dbReference type="EMBL" id="MN234170">
    <property type="protein sequence ID" value="QFG08914.1"/>
    <property type="molecule type" value="Genomic_DNA"/>
</dbReference>
<evidence type="ECO:0000313" key="2">
    <source>
        <dbReference type="EMBL" id="QFG08914.1"/>
    </source>
</evidence>
<gene>
    <name evidence="2" type="primary">66</name>
    <name evidence="2" type="ORF">PBI_MALAGASYROSE_66</name>
</gene>
<dbReference type="KEGG" id="vg:80019539"/>
<dbReference type="RefSeq" id="YP_010754938.1">
    <property type="nucleotide sequence ID" value="NC_073465.1"/>
</dbReference>
<sequence>MTNASYGFLAGGGVPSGKFKSHGDTVGGPIAEDPTEQQQTNMNGEPLFWDNGDPRKQLVVTVQTDARDPEIEDDDGKRRLFIKGELRKAVQKAVLDAGAKGLDVGGELNVTYIGDGTPARPGLTPPKLYSATYAKPKATAAPAAAPAAAAPAAAPAGLPEGLSPEALELLARMGQTQQQ</sequence>
<proteinExistence type="predicted"/>